<dbReference type="Pfam" id="PF12854">
    <property type="entry name" value="PPR_1"/>
    <property type="match status" value="1"/>
</dbReference>
<sequence>MVGCSPPHMSATRSALRRAQAPLALCVLRRSACADGCGSLLCRRRVVVHRECATLIAARRHVNERPFQELPEDISQGEAYAAARDALLQLNIMLRRGIEPDVLMYTSLISTMGRAGLEWQAYKLFSRMIEQSVQPLPETYVALRDATSRQRVALREQIQTKIEEAVDIFPEELAKAERERRNEEDRRCVAKFNEYMRGVLPATSSSTPASASLPAASNAAPEGERTACAGDPDAHLNGPEAGAASSSDTIATMHIRNPTDAWNTTHMAQEVRSHAQSTAKGSTSVELRASLERMDEEELRIFLTAQRQLRHGTKAQLVDRVLQTVSASSIRAMLDRRFHYFRSVEQILAADLRQLNTSEPSDVTPGSTADTGARADAAQDRTLERAEGESMKPEVLYAPWGILRKPQRRRSEPAAPRNAERLERVRLSEPELLLICSKAEVNDLDELPESLLRRYAYQFQLRWRRREGAGSLLEAVQWHATTYAASALRSGGEGAGSGESLASPAPTPPIRLQKEAEGMQATLDNYEAFRVIAQRTSNLQVVDSKEINRHLQHVRQDALRRERKMENALRRERHVMEAAGLAASAKSFTPPPAGHNTEMQVLGVTGGTPLDGAGNDAVLEPTSAPPLALVESKGHGGGGELTGGGDDGATAAGELPPWALFEEEDEFNLSSGHFGDPEVGRLQELSDSRMQVLPSRIAQAQWSVDLQLLPTSLKDILQEAELEQQRRHEAIEKEYQRRLRYSKYRKWDKMITNAQQKRRRQAQDDRGEETAGTVKPVPAKRRLAQLLRKGYDKQKVSATVQAKYNRSL</sequence>
<accession>A0A836KLP7</accession>
<dbReference type="RefSeq" id="XP_067693014.1">
    <property type="nucleotide sequence ID" value="XM_067837226.1"/>
</dbReference>
<protein>
    <submittedName>
        <fullName evidence="3">Uncharacterized protein</fullName>
    </submittedName>
</protein>
<feature type="compositionally biased region" description="Polar residues" evidence="2">
    <location>
        <begin position="357"/>
        <end position="370"/>
    </location>
</feature>
<feature type="compositionally biased region" description="Basic and acidic residues" evidence="2">
    <location>
        <begin position="377"/>
        <end position="388"/>
    </location>
</feature>
<dbReference type="InterPro" id="IPR002885">
    <property type="entry name" value="PPR_rpt"/>
</dbReference>
<dbReference type="KEGG" id="lenr:94172736"/>
<evidence type="ECO:0000256" key="2">
    <source>
        <dbReference type="SAM" id="MobiDB-lite"/>
    </source>
</evidence>
<organism evidence="3 4">
    <name type="scientific">Leishmania enriettii</name>
    <dbReference type="NCBI Taxonomy" id="5663"/>
    <lineage>
        <taxon>Eukaryota</taxon>
        <taxon>Discoba</taxon>
        <taxon>Euglenozoa</taxon>
        <taxon>Kinetoplastea</taxon>
        <taxon>Metakinetoplastina</taxon>
        <taxon>Trypanosomatida</taxon>
        <taxon>Trypanosomatidae</taxon>
        <taxon>Leishmaniinae</taxon>
        <taxon>Leishmania</taxon>
    </lineage>
</organism>
<evidence type="ECO:0000313" key="3">
    <source>
        <dbReference type="EMBL" id="KAG5478956.1"/>
    </source>
</evidence>
<gene>
    <name evidence="3" type="ORF">CUR178_05537</name>
</gene>
<feature type="repeat" description="PPR" evidence="1">
    <location>
        <begin position="101"/>
        <end position="135"/>
    </location>
</feature>
<dbReference type="PROSITE" id="PS51375">
    <property type="entry name" value="PPR"/>
    <property type="match status" value="1"/>
</dbReference>
<dbReference type="OrthoDB" id="185373at2759"/>
<comment type="caution">
    <text evidence="3">The sequence shown here is derived from an EMBL/GenBank/DDBJ whole genome shotgun (WGS) entry which is preliminary data.</text>
</comment>
<evidence type="ECO:0000313" key="4">
    <source>
        <dbReference type="Proteomes" id="UP000674179"/>
    </source>
</evidence>
<name>A0A836KLP7_LEIEN</name>
<proteinExistence type="predicted"/>
<dbReference type="Gene3D" id="1.25.40.10">
    <property type="entry name" value="Tetratricopeptide repeat domain"/>
    <property type="match status" value="1"/>
</dbReference>
<reference evidence="3 4" key="1">
    <citation type="submission" date="2021-02" db="EMBL/GenBank/DDBJ databases">
        <title>Leishmania (Mundinia) enrietti genome sequencing and assembly.</title>
        <authorList>
            <person name="Almutairi H."/>
            <person name="Gatherer D."/>
        </authorList>
    </citation>
    <scope>NUCLEOTIDE SEQUENCE [LARGE SCALE GENOMIC DNA]</scope>
    <source>
        <strain evidence="3">CUR178</strain>
    </source>
</reference>
<dbReference type="Proteomes" id="UP000674179">
    <property type="component" value="Chromosome 23"/>
</dbReference>
<dbReference type="InterPro" id="IPR011990">
    <property type="entry name" value="TPR-like_helical_dom_sf"/>
</dbReference>
<feature type="region of interest" description="Disordered" evidence="2">
    <location>
        <begin position="201"/>
        <end position="247"/>
    </location>
</feature>
<dbReference type="AlphaFoldDB" id="A0A836KLP7"/>
<dbReference type="GeneID" id="94172736"/>
<evidence type="ECO:0000256" key="1">
    <source>
        <dbReference type="PROSITE-ProRule" id="PRU00708"/>
    </source>
</evidence>
<feature type="region of interest" description="Disordered" evidence="2">
    <location>
        <begin position="357"/>
        <end position="388"/>
    </location>
</feature>
<feature type="region of interest" description="Disordered" evidence="2">
    <location>
        <begin position="756"/>
        <end position="781"/>
    </location>
</feature>
<keyword evidence="4" id="KW-1185">Reference proteome</keyword>
<feature type="compositionally biased region" description="Low complexity" evidence="2">
    <location>
        <begin position="201"/>
        <end position="221"/>
    </location>
</feature>
<dbReference type="EMBL" id="JAFHKP010000023">
    <property type="protein sequence ID" value="KAG5478956.1"/>
    <property type="molecule type" value="Genomic_DNA"/>
</dbReference>